<keyword evidence="1" id="KW-0472">Membrane</keyword>
<reference evidence="3" key="1">
    <citation type="journal article" date="2019" name="IScience">
        <title>Narwhal Genome Reveals Long-Term Low Genetic Diversity despite Current Large Abundance Size.</title>
        <authorList>
            <person name="Westbury M.V."/>
            <person name="Petersen B."/>
            <person name="Garde E."/>
            <person name="Heide-Jorgensen M.P."/>
            <person name="Lorenzen E.D."/>
        </authorList>
    </citation>
    <scope>NUCLEOTIDE SEQUENCE [LARGE SCALE GENOMIC DNA]</scope>
</reference>
<dbReference type="Proteomes" id="UP000308365">
    <property type="component" value="Unassembled WGS sequence"/>
</dbReference>
<accession>A0A4V5P775</accession>
<sequence length="175" mass="20199">MKYTLFWPIFEFLTARCPSSLPGSRHENNPIYIAPAMNGPVKCPERTLKEKKFFKLTGDILGMEKKCAVLMVFVIINLFVSAILMTFGKERKSFKTQKEATLMVMLLLKLSSLLGIQQHQNTYSYVYGTWHYQRVNTARVVQDKPALLPNKHQVTSFMFQDDYGKYESEVSSLQL</sequence>
<evidence type="ECO:0000256" key="1">
    <source>
        <dbReference type="SAM" id="Phobius"/>
    </source>
</evidence>
<keyword evidence="1" id="KW-1133">Transmembrane helix</keyword>
<organism evidence="2 3">
    <name type="scientific">Monodon monoceros</name>
    <name type="common">Narwhal</name>
    <name type="synonym">Ceratodon monodon</name>
    <dbReference type="NCBI Taxonomy" id="40151"/>
    <lineage>
        <taxon>Eukaryota</taxon>
        <taxon>Metazoa</taxon>
        <taxon>Chordata</taxon>
        <taxon>Craniata</taxon>
        <taxon>Vertebrata</taxon>
        <taxon>Euteleostomi</taxon>
        <taxon>Mammalia</taxon>
        <taxon>Eutheria</taxon>
        <taxon>Laurasiatheria</taxon>
        <taxon>Artiodactyla</taxon>
        <taxon>Whippomorpha</taxon>
        <taxon>Cetacea</taxon>
        <taxon>Odontoceti</taxon>
        <taxon>Monodontidae</taxon>
        <taxon>Monodon</taxon>
    </lineage>
</organism>
<gene>
    <name evidence="2" type="ORF">EI555_003640</name>
</gene>
<dbReference type="EMBL" id="RWIC01000982">
    <property type="protein sequence ID" value="TKC38530.1"/>
    <property type="molecule type" value="Genomic_DNA"/>
</dbReference>
<feature type="transmembrane region" description="Helical" evidence="1">
    <location>
        <begin position="68"/>
        <end position="88"/>
    </location>
</feature>
<protein>
    <submittedName>
        <fullName evidence="2">Uncharacterized protein</fullName>
    </submittedName>
</protein>
<comment type="caution">
    <text evidence="2">The sequence shown here is derived from an EMBL/GenBank/DDBJ whole genome shotgun (WGS) entry which is preliminary data.</text>
</comment>
<keyword evidence="1" id="KW-0812">Transmembrane</keyword>
<evidence type="ECO:0000313" key="2">
    <source>
        <dbReference type="EMBL" id="TKC38530.1"/>
    </source>
</evidence>
<evidence type="ECO:0000313" key="3">
    <source>
        <dbReference type="Proteomes" id="UP000308365"/>
    </source>
</evidence>
<dbReference type="AlphaFoldDB" id="A0A4V5P775"/>
<proteinExistence type="predicted"/>
<name>A0A4V5P775_MONMO</name>